<feature type="region of interest" description="Disordered" evidence="1">
    <location>
        <begin position="104"/>
        <end position="123"/>
    </location>
</feature>
<dbReference type="EMBL" id="VTPC01044143">
    <property type="protein sequence ID" value="KAF2890904.1"/>
    <property type="molecule type" value="Genomic_DNA"/>
</dbReference>
<sequence length="160" mass="18176">MNKGFGTSRRRYLVEMVCQQDINGSNSSINKQGEDDLLEDNEKDCFSSNELLTDNVFLQPVQPSRDEFDDNDADSTYQAEKLSVIRLTFLKNIMRTAVEKAMSSRAHLGSPDKRETTTPTIKLPPDDVNFAIERIDSFPSAPTHWCRKDTTKIDLESILN</sequence>
<keyword evidence="3" id="KW-1185">Reference proteome</keyword>
<dbReference type="OrthoDB" id="434783at2759"/>
<gene>
    <name evidence="2" type="ORF">ILUMI_15269</name>
</gene>
<evidence type="ECO:0000313" key="2">
    <source>
        <dbReference type="EMBL" id="KAF2890904.1"/>
    </source>
</evidence>
<name>A0A8K0CNX6_IGNLU</name>
<evidence type="ECO:0000313" key="3">
    <source>
        <dbReference type="Proteomes" id="UP000801492"/>
    </source>
</evidence>
<accession>A0A8K0CNX6</accession>
<organism evidence="2 3">
    <name type="scientific">Ignelater luminosus</name>
    <name type="common">Cucubano</name>
    <name type="synonym">Pyrophorus luminosus</name>
    <dbReference type="NCBI Taxonomy" id="2038154"/>
    <lineage>
        <taxon>Eukaryota</taxon>
        <taxon>Metazoa</taxon>
        <taxon>Ecdysozoa</taxon>
        <taxon>Arthropoda</taxon>
        <taxon>Hexapoda</taxon>
        <taxon>Insecta</taxon>
        <taxon>Pterygota</taxon>
        <taxon>Neoptera</taxon>
        <taxon>Endopterygota</taxon>
        <taxon>Coleoptera</taxon>
        <taxon>Polyphaga</taxon>
        <taxon>Elateriformia</taxon>
        <taxon>Elateroidea</taxon>
        <taxon>Elateridae</taxon>
        <taxon>Agrypninae</taxon>
        <taxon>Pyrophorini</taxon>
        <taxon>Ignelater</taxon>
    </lineage>
</organism>
<dbReference type="Proteomes" id="UP000801492">
    <property type="component" value="Unassembled WGS sequence"/>
</dbReference>
<dbReference type="AlphaFoldDB" id="A0A8K0CNX6"/>
<comment type="caution">
    <text evidence="2">The sequence shown here is derived from an EMBL/GenBank/DDBJ whole genome shotgun (WGS) entry which is preliminary data.</text>
</comment>
<proteinExistence type="predicted"/>
<evidence type="ECO:0000256" key="1">
    <source>
        <dbReference type="SAM" id="MobiDB-lite"/>
    </source>
</evidence>
<protein>
    <submittedName>
        <fullName evidence="2">Uncharacterized protein</fullName>
    </submittedName>
</protein>
<reference evidence="2" key="1">
    <citation type="submission" date="2019-08" db="EMBL/GenBank/DDBJ databases">
        <title>The genome of the North American firefly Photinus pyralis.</title>
        <authorList>
            <consortium name="Photinus pyralis genome working group"/>
            <person name="Fallon T.R."/>
            <person name="Sander Lower S.E."/>
            <person name="Weng J.-K."/>
        </authorList>
    </citation>
    <scope>NUCLEOTIDE SEQUENCE</scope>
    <source>
        <strain evidence="2">TRF0915ILg1</strain>
        <tissue evidence="2">Whole body</tissue>
    </source>
</reference>